<accession>A0ABY6L1D6</accession>
<dbReference type="CDD" id="cd09272">
    <property type="entry name" value="RNase_HI_RT_Ty1"/>
    <property type="match status" value="1"/>
</dbReference>
<dbReference type="PANTHER" id="PTHR11439:SF483">
    <property type="entry name" value="PEPTIDE SYNTHASE GLIP-LIKE, PUTATIVE (AFU_ORTHOLOGUE AFUA_3G12920)-RELATED"/>
    <property type="match status" value="1"/>
</dbReference>
<evidence type="ECO:0000313" key="1">
    <source>
        <dbReference type="EMBL" id="UYV74946.1"/>
    </source>
</evidence>
<proteinExistence type="predicted"/>
<dbReference type="EMBL" id="CP092874">
    <property type="protein sequence ID" value="UYV74946.1"/>
    <property type="molecule type" value="Genomic_DNA"/>
</dbReference>
<evidence type="ECO:0000313" key="2">
    <source>
        <dbReference type="Proteomes" id="UP001235939"/>
    </source>
</evidence>
<reference evidence="1 2" key="1">
    <citation type="submission" date="2022-01" db="EMBL/GenBank/DDBJ databases">
        <title>A chromosomal length assembly of Cordylochernes scorpioides.</title>
        <authorList>
            <person name="Zeh D."/>
            <person name="Zeh J."/>
        </authorList>
    </citation>
    <scope>NUCLEOTIDE SEQUENCE [LARGE SCALE GENOMIC DNA]</scope>
    <source>
        <strain evidence="1">IN4F17</strain>
        <tissue evidence="1">Whole Body</tissue>
    </source>
</reference>
<evidence type="ECO:0008006" key="3">
    <source>
        <dbReference type="Google" id="ProtNLM"/>
    </source>
</evidence>
<organism evidence="1 2">
    <name type="scientific">Cordylochernes scorpioides</name>
    <dbReference type="NCBI Taxonomy" id="51811"/>
    <lineage>
        <taxon>Eukaryota</taxon>
        <taxon>Metazoa</taxon>
        <taxon>Ecdysozoa</taxon>
        <taxon>Arthropoda</taxon>
        <taxon>Chelicerata</taxon>
        <taxon>Arachnida</taxon>
        <taxon>Pseudoscorpiones</taxon>
        <taxon>Cheliferoidea</taxon>
        <taxon>Chernetidae</taxon>
        <taxon>Cordylochernes</taxon>
    </lineage>
</organism>
<gene>
    <name evidence="1" type="ORF">LAZ67_12001876</name>
</gene>
<keyword evidence="2" id="KW-1185">Reference proteome</keyword>
<dbReference type="Proteomes" id="UP001235939">
    <property type="component" value="Chromosome 12"/>
</dbReference>
<protein>
    <recommendedName>
        <fullName evidence="3">Mitochondrial protein</fullName>
    </recommendedName>
</protein>
<dbReference type="PANTHER" id="PTHR11439">
    <property type="entry name" value="GAG-POL-RELATED RETROTRANSPOSON"/>
    <property type="match status" value="1"/>
</dbReference>
<sequence>MYITNCTSSDISSAIGILSRRVVKPNEHDWKALKRILGYLKSTLDLVLVFKTSYSVELTGYIDADWGNEKDRKSTTGYIYKLGTNLITWVNQNENSVSPLFDRSRIFGSSNRRSRSNLVRLVDFHFINDLITNNFLSLNYCPTEKMLADILTKPLAKNKFQELRQGIELITYSH</sequence>
<name>A0ABY6L1D6_9ARAC</name>